<organism evidence="1 2">
    <name type="scientific">Agreia bicolorata</name>
    <dbReference type="NCBI Taxonomy" id="110935"/>
    <lineage>
        <taxon>Bacteria</taxon>
        <taxon>Bacillati</taxon>
        <taxon>Actinomycetota</taxon>
        <taxon>Actinomycetes</taxon>
        <taxon>Micrococcales</taxon>
        <taxon>Microbacteriaceae</taxon>
        <taxon>Agreia</taxon>
    </lineage>
</organism>
<dbReference type="RefSeq" id="WP_176141306.1">
    <property type="nucleotide sequence ID" value="NZ_FUYG01000007.1"/>
</dbReference>
<accession>A0A1T4YD08</accession>
<dbReference type="Pfam" id="PF12900">
    <property type="entry name" value="Pyridox_ox_2"/>
    <property type="match status" value="1"/>
</dbReference>
<proteinExistence type="predicted"/>
<evidence type="ECO:0000313" key="1">
    <source>
        <dbReference type="EMBL" id="SKA99669.1"/>
    </source>
</evidence>
<dbReference type="InterPro" id="IPR012349">
    <property type="entry name" value="Split_barrel_FMN-bd"/>
</dbReference>
<dbReference type="Gene3D" id="2.30.110.10">
    <property type="entry name" value="Electron Transport, Fmn-binding Protein, Chain A"/>
    <property type="match status" value="1"/>
</dbReference>
<protein>
    <submittedName>
        <fullName evidence="1">Nitroimidazol reductase NimA, pyridoxamine 5'-phosphate oxidase superfamily</fullName>
    </submittedName>
</protein>
<sequence>MNTPTPTRHHDVVDDLEPEECWRLLERVSVARLAVVDELGADIFPINFLVHNGLVYFRSAPGTKIVRATEHPGVAVEFDGTYDGLRWSVVIRGDIRRLSDDAEIHASGVDKLHTFTAATKWNYFVISPRTISGVRFRTSRRLSDGGRS</sequence>
<dbReference type="EMBL" id="FUYG01000007">
    <property type="protein sequence ID" value="SKA99669.1"/>
    <property type="molecule type" value="Genomic_DNA"/>
</dbReference>
<name>A0A1T4YD08_9MICO</name>
<evidence type="ECO:0000313" key="2">
    <source>
        <dbReference type="Proteomes" id="UP000189735"/>
    </source>
</evidence>
<dbReference type="Proteomes" id="UP000189735">
    <property type="component" value="Unassembled WGS sequence"/>
</dbReference>
<dbReference type="SUPFAM" id="SSF50475">
    <property type="entry name" value="FMN-binding split barrel"/>
    <property type="match status" value="1"/>
</dbReference>
<reference evidence="2" key="1">
    <citation type="submission" date="2017-02" db="EMBL/GenBank/DDBJ databases">
        <authorList>
            <person name="Varghese N."/>
            <person name="Submissions S."/>
        </authorList>
    </citation>
    <scope>NUCLEOTIDE SEQUENCE [LARGE SCALE GENOMIC DNA]</scope>
    <source>
        <strain evidence="2">VKM Ac-2052</strain>
    </source>
</reference>
<dbReference type="InterPro" id="IPR024747">
    <property type="entry name" value="Pyridox_Oxase-rel"/>
</dbReference>
<dbReference type="AlphaFoldDB" id="A0A1T4YD08"/>
<gene>
    <name evidence="1" type="ORF">SAMN06295879_2866</name>
</gene>